<sequence length="138" mass="14922">MGTGREISPHREHLSPAAHLSCSTSRASEGRQEAEQARGTVSMSIEAAPMSSSSSWGGARRAGLEPRRVRREGWASSSSAAGQCRRESELQLCHGLVRPGELERRGGRVADGTGGEGRDRRGERVRGENKERERGEEG</sequence>
<feature type="compositionally biased region" description="Low complexity" evidence="1">
    <location>
        <begin position="42"/>
        <end position="55"/>
    </location>
</feature>
<organism evidence="2">
    <name type="scientific">Panicum hallii</name>
    <dbReference type="NCBI Taxonomy" id="206008"/>
    <lineage>
        <taxon>Eukaryota</taxon>
        <taxon>Viridiplantae</taxon>
        <taxon>Streptophyta</taxon>
        <taxon>Embryophyta</taxon>
        <taxon>Tracheophyta</taxon>
        <taxon>Spermatophyta</taxon>
        <taxon>Magnoliopsida</taxon>
        <taxon>Liliopsida</taxon>
        <taxon>Poales</taxon>
        <taxon>Poaceae</taxon>
        <taxon>PACMAD clade</taxon>
        <taxon>Panicoideae</taxon>
        <taxon>Panicodae</taxon>
        <taxon>Paniceae</taxon>
        <taxon>Panicinae</taxon>
        <taxon>Panicum</taxon>
        <taxon>Panicum sect. Panicum</taxon>
    </lineage>
</organism>
<feature type="compositionally biased region" description="Basic and acidic residues" evidence="1">
    <location>
        <begin position="62"/>
        <end position="73"/>
    </location>
</feature>
<gene>
    <name evidence="2" type="ORF">PAHAL_8G158500</name>
</gene>
<reference evidence="2" key="1">
    <citation type="submission" date="2018-04" db="EMBL/GenBank/DDBJ databases">
        <title>WGS assembly of Panicum hallii.</title>
        <authorList>
            <person name="Lovell J."/>
            <person name="Jenkins J."/>
            <person name="Lowry D."/>
            <person name="Mamidi S."/>
            <person name="Sreedasyam A."/>
            <person name="Weng X."/>
            <person name="Barry K."/>
            <person name="Bonette J."/>
            <person name="Campitelli B."/>
            <person name="Daum C."/>
            <person name="Gordon S."/>
            <person name="Gould B."/>
            <person name="Lipzen A."/>
            <person name="Macqueen A."/>
            <person name="Palacio-Mejia J."/>
            <person name="Plott C."/>
            <person name="Shakirov E."/>
            <person name="Shu S."/>
            <person name="Yoshinaga Y."/>
            <person name="Zane M."/>
            <person name="Rokhsar D."/>
            <person name="Grimwood J."/>
            <person name="Schmutz J."/>
            <person name="Juenger T."/>
        </authorList>
    </citation>
    <scope>NUCLEOTIDE SEQUENCE [LARGE SCALE GENOMIC DNA]</scope>
    <source>
        <strain evidence="2">FIL2</strain>
    </source>
</reference>
<name>A0A2S3IE35_9POAL</name>
<evidence type="ECO:0000313" key="2">
    <source>
        <dbReference type="EMBL" id="PAN42477.1"/>
    </source>
</evidence>
<dbReference type="AlphaFoldDB" id="A0A2S3IE35"/>
<accession>A0A2S3IE35</accession>
<feature type="compositionally biased region" description="Basic and acidic residues" evidence="1">
    <location>
        <begin position="116"/>
        <end position="138"/>
    </location>
</feature>
<protein>
    <submittedName>
        <fullName evidence="2">Uncharacterized protein</fullName>
    </submittedName>
</protein>
<dbReference type="Gramene" id="PAN42477">
    <property type="protein sequence ID" value="PAN42477"/>
    <property type="gene ID" value="PAHAL_8G158500"/>
</dbReference>
<dbReference type="EMBL" id="CM008053">
    <property type="protein sequence ID" value="PAN42477.1"/>
    <property type="molecule type" value="Genomic_DNA"/>
</dbReference>
<evidence type="ECO:0000256" key="1">
    <source>
        <dbReference type="SAM" id="MobiDB-lite"/>
    </source>
</evidence>
<proteinExistence type="predicted"/>
<dbReference type="Proteomes" id="UP000243499">
    <property type="component" value="Chromosome 8"/>
</dbReference>
<feature type="region of interest" description="Disordered" evidence="1">
    <location>
        <begin position="1"/>
        <end position="138"/>
    </location>
</feature>